<dbReference type="InterPro" id="IPR025110">
    <property type="entry name" value="AMP-bd_C"/>
</dbReference>
<protein>
    <recommendedName>
        <fullName evidence="7">AMP-dependent synthetase</fullName>
    </recommendedName>
</protein>
<gene>
    <name evidence="5" type="ORF">A6M13_00790</name>
</gene>
<accession>A0A1C0YMM8</accession>
<dbReference type="SUPFAM" id="SSF56801">
    <property type="entry name" value="Acetyl-CoA synthetase-like"/>
    <property type="match status" value="1"/>
</dbReference>
<dbReference type="PANTHER" id="PTHR43201">
    <property type="entry name" value="ACYL-COA SYNTHETASE"/>
    <property type="match status" value="1"/>
</dbReference>
<dbReference type="Pfam" id="PF13193">
    <property type="entry name" value="AMP-binding_C"/>
    <property type="match status" value="1"/>
</dbReference>
<dbReference type="Proteomes" id="UP000093199">
    <property type="component" value="Unassembled WGS sequence"/>
</dbReference>
<dbReference type="Gene3D" id="3.30.300.30">
    <property type="match status" value="1"/>
</dbReference>
<keyword evidence="2" id="KW-0436">Ligase</keyword>
<dbReference type="PANTHER" id="PTHR43201:SF5">
    <property type="entry name" value="MEDIUM-CHAIN ACYL-COA LIGASE ACSF2, MITOCHONDRIAL"/>
    <property type="match status" value="1"/>
</dbReference>
<reference evidence="5 6" key="1">
    <citation type="submission" date="2016-07" db="EMBL/GenBank/DDBJ databases">
        <title>Caryophanon tenue genome sequencing.</title>
        <authorList>
            <person name="Verma A."/>
            <person name="Pal Y."/>
            <person name="Krishnamurthi S."/>
        </authorList>
    </citation>
    <scope>NUCLEOTIDE SEQUENCE [LARGE SCALE GENOMIC DNA]</scope>
    <source>
        <strain evidence="5 6">DSM 14152</strain>
    </source>
</reference>
<evidence type="ECO:0000259" key="4">
    <source>
        <dbReference type="Pfam" id="PF13193"/>
    </source>
</evidence>
<dbReference type="STRING" id="33978.A6M13_00790"/>
<feature type="domain" description="AMP-binding enzyme C-terminal" evidence="4">
    <location>
        <begin position="393"/>
        <end position="465"/>
    </location>
</feature>
<dbReference type="PROSITE" id="PS00455">
    <property type="entry name" value="AMP_BINDING"/>
    <property type="match status" value="1"/>
</dbReference>
<comment type="caution">
    <text evidence="5">The sequence shown here is derived from an EMBL/GenBank/DDBJ whole genome shotgun (WGS) entry which is preliminary data.</text>
</comment>
<dbReference type="RefSeq" id="WP_066542209.1">
    <property type="nucleotide sequence ID" value="NZ_MASJ01000001.1"/>
</dbReference>
<evidence type="ECO:0000256" key="1">
    <source>
        <dbReference type="ARBA" id="ARBA00006432"/>
    </source>
</evidence>
<dbReference type="InterPro" id="IPR000873">
    <property type="entry name" value="AMP-dep_synth/lig_dom"/>
</dbReference>
<dbReference type="Pfam" id="PF00501">
    <property type="entry name" value="AMP-binding"/>
    <property type="match status" value="1"/>
</dbReference>
<dbReference type="InterPro" id="IPR045851">
    <property type="entry name" value="AMP-bd_C_sf"/>
</dbReference>
<dbReference type="AlphaFoldDB" id="A0A1C0YMM8"/>
<evidence type="ECO:0000256" key="2">
    <source>
        <dbReference type="ARBA" id="ARBA00022598"/>
    </source>
</evidence>
<organism evidence="5 6">
    <name type="scientific">Caryophanon tenue</name>
    <dbReference type="NCBI Taxonomy" id="33978"/>
    <lineage>
        <taxon>Bacteria</taxon>
        <taxon>Bacillati</taxon>
        <taxon>Bacillota</taxon>
        <taxon>Bacilli</taxon>
        <taxon>Bacillales</taxon>
        <taxon>Caryophanaceae</taxon>
        <taxon>Caryophanon</taxon>
    </lineage>
</organism>
<keyword evidence="6" id="KW-1185">Reference proteome</keyword>
<sequence>MNGLFVVTIPASIAPEQLAIKDERHAWTYAALLERAQQYARHLQQVVAVGDTVAILLTNSTQYMAAILGCWASGVIAMPINNRSSQQELDVFLQDAQYVITEQRYRDFSFAVPAFVVGQDQFLSGQYEEREYEVAFYLYTSGSSGTPKKVRIFHEVLSGYILNHQDTIDGTDKGVYLNTVPLFHITGLTAVLNALFAGRTVIMQEGFHAQTWLQTIQQEHVTHTFVVPTMLYDLLQHPQLETCCTSLTHMTYGGAPMPVTLIRQAIERLPHIAFSNAFGLTETTATIAVLAPEDHQLHIGNRAQKERRLASVGRVVEDVIIRIRRGDTICLPNEEGIIEVATSRLNHYAHTLPTEWFVTHDVGYVDEDGYLFITGRSSDVIVRGGENIMPQSIEAVLLQHEAIEQVIVFGVEDARWGQRVAAAIICNDDVCDEALQAYVKGYMASFQVPQQWIRLTEMPLNATGKIDRRRLQQLACQTEE</sequence>
<dbReference type="GO" id="GO:0006631">
    <property type="term" value="P:fatty acid metabolic process"/>
    <property type="evidence" value="ECO:0007669"/>
    <property type="project" value="TreeGrafter"/>
</dbReference>
<evidence type="ECO:0000313" key="6">
    <source>
        <dbReference type="Proteomes" id="UP000093199"/>
    </source>
</evidence>
<dbReference type="OrthoDB" id="9757771at2"/>
<comment type="similarity">
    <text evidence="1">Belongs to the ATP-dependent AMP-binding enzyme family.</text>
</comment>
<feature type="domain" description="AMP-dependent synthetase/ligase" evidence="3">
    <location>
        <begin position="14"/>
        <end position="340"/>
    </location>
</feature>
<name>A0A1C0YMM8_9BACL</name>
<dbReference type="InterPro" id="IPR042099">
    <property type="entry name" value="ANL_N_sf"/>
</dbReference>
<dbReference type="GO" id="GO:0031956">
    <property type="term" value="F:medium-chain fatty acid-CoA ligase activity"/>
    <property type="evidence" value="ECO:0007669"/>
    <property type="project" value="TreeGrafter"/>
</dbReference>
<dbReference type="Gene3D" id="3.40.50.12780">
    <property type="entry name" value="N-terminal domain of ligase-like"/>
    <property type="match status" value="1"/>
</dbReference>
<evidence type="ECO:0008006" key="7">
    <source>
        <dbReference type="Google" id="ProtNLM"/>
    </source>
</evidence>
<evidence type="ECO:0000259" key="3">
    <source>
        <dbReference type="Pfam" id="PF00501"/>
    </source>
</evidence>
<proteinExistence type="inferred from homology"/>
<dbReference type="InterPro" id="IPR020845">
    <property type="entry name" value="AMP-binding_CS"/>
</dbReference>
<evidence type="ECO:0000313" key="5">
    <source>
        <dbReference type="EMBL" id="OCS88414.1"/>
    </source>
</evidence>
<dbReference type="EMBL" id="MASJ01000001">
    <property type="protein sequence ID" value="OCS88414.1"/>
    <property type="molecule type" value="Genomic_DNA"/>
</dbReference>